<evidence type="ECO:0000313" key="1">
    <source>
        <dbReference type="EMBL" id="CAI9968629.1"/>
    </source>
</evidence>
<sequence length="121" mass="14005">MKRFNRQPVPSQSAFERLPYDVRRFLLQSVSTPIQTLPVKSRVQNTNNPFTFNSAASKPNQQHTRFTLLSTSSMHLHDILKLFEQFGAIRDINSQQNKITIQFEKETEISNIPGFQILAKE</sequence>
<proteinExistence type="predicted"/>
<accession>A0AA86R9S0</accession>
<dbReference type="EMBL" id="CAXDID020000200">
    <property type="protein sequence ID" value="CAL6053987.1"/>
    <property type="molecule type" value="Genomic_DNA"/>
</dbReference>
<name>A0AA86R9S0_9EUKA</name>
<organism evidence="1">
    <name type="scientific">Hexamita inflata</name>
    <dbReference type="NCBI Taxonomy" id="28002"/>
    <lineage>
        <taxon>Eukaryota</taxon>
        <taxon>Metamonada</taxon>
        <taxon>Diplomonadida</taxon>
        <taxon>Hexamitidae</taxon>
        <taxon>Hexamitinae</taxon>
        <taxon>Hexamita</taxon>
    </lineage>
</organism>
<protein>
    <submittedName>
        <fullName evidence="2">Hypothetical_protein</fullName>
    </submittedName>
</protein>
<comment type="caution">
    <text evidence="1">The sequence shown here is derived from an EMBL/GenBank/DDBJ whole genome shotgun (WGS) entry which is preliminary data.</text>
</comment>
<reference evidence="1" key="1">
    <citation type="submission" date="2023-06" db="EMBL/GenBank/DDBJ databases">
        <authorList>
            <person name="Kurt Z."/>
        </authorList>
    </citation>
    <scope>NUCLEOTIDE SEQUENCE</scope>
</reference>
<gene>
    <name evidence="2" type="ORF">HINF_LOCUS45843</name>
    <name evidence="1" type="ORF">HINF_LOCUS56274</name>
</gene>
<dbReference type="AlphaFoldDB" id="A0AA86R9S0"/>
<reference evidence="2 3" key="2">
    <citation type="submission" date="2024-07" db="EMBL/GenBank/DDBJ databases">
        <authorList>
            <person name="Akdeniz Z."/>
        </authorList>
    </citation>
    <scope>NUCLEOTIDE SEQUENCE [LARGE SCALE GENOMIC DNA]</scope>
</reference>
<dbReference type="Proteomes" id="UP001642409">
    <property type="component" value="Unassembled WGS sequence"/>
</dbReference>
<evidence type="ECO:0000313" key="2">
    <source>
        <dbReference type="EMBL" id="CAL6053987.1"/>
    </source>
</evidence>
<keyword evidence="3" id="KW-1185">Reference proteome</keyword>
<evidence type="ECO:0000313" key="3">
    <source>
        <dbReference type="Proteomes" id="UP001642409"/>
    </source>
</evidence>
<dbReference type="EMBL" id="CATOUU010001045">
    <property type="protein sequence ID" value="CAI9968629.1"/>
    <property type="molecule type" value="Genomic_DNA"/>
</dbReference>